<feature type="transmembrane region" description="Helical" evidence="1">
    <location>
        <begin position="102"/>
        <end position="123"/>
    </location>
</feature>
<evidence type="ECO:0000256" key="1">
    <source>
        <dbReference type="SAM" id="Phobius"/>
    </source>
</evidence>
<dbReference type="Proteomes" id="UP000249396">
    <property type="component" value="Unassembled WGS sequence"/>
</dbReference>
<feature type="transmembrane region" description="Helical" evidence="1">
    <location>
        <begin position="161"/>
        <end position="184"/>
    </location>
</feature>
<name>A0A2W4QS51_9GAMM</name>
<comment type="caution">
    <text evidence="2">The sequence shown here is derived from an EMBL/GenBank/DDBJ whole genome shotgun (WGS) entry which is preliminary data.</text>
</comment>
<proteinExistence type="predicted"/>
<reference evidence="2 3" key="1">
    <citation type="journal article" date="2018" name="Aquat. Microb. Ecol.">
        <title>Gammaproteobacterial methanotrophs dominate.</title>
        <authorList>
            <person name="Rissanen A.J."/>
            <person name="Saarenheimo J."/>
            <person name="Tiirola M."/>
            <person name="Peura S."/>
            <person name="Aalto S.L."/>
            <person name="Karvinen A."/>
            <person name="Nykanen H."/>
        </authorList>
    </citation>
    <scope>NUCLEOTIDE SEQUENCE [LARGE SCALE GENOMIC DNA]</scope>
    <source>
        <strain evidence="2">AMbin10</strain>
    </source>
</reference>
<gene>
    <name evidence="2" type="ORF">DM484_20590</name>
</gene>
<keyword evidence="1" id="KW-1133">Transmembrane helix</keyword>
<evidence type="ECO:0000313" key="3">
    <source>
        <dbReference type="Proteomes" id="UP000249396"/>
    </source>
</evidence>
<feature type="transmembrane region" description="Helical" evidence="1">
    <location>
        <begin position="205"/>
        <end position="224"/>
    </location>
</feature>
<evidence type="ECO:0000313" key="2">
    <source>
        <dbReference type="EMBL" id="PZN74742.1"/>
    </source>
</evidence>
<dbReference type="AlphaFoldDB" id="A0A2W4QS51"/>
<feature type="transmembrane region" description="Helical" evidence="1">
    <location>
        <begin position="52"/>
        <end position="71"/>
    </location>
</feature>
<feature type="transmembrane region" description="Helical" evidence="1">
    <location>
        <begin position="265"/>
        <end position="290"/>
    </location>
</feature>
<dbReference type="EMBL" id="QJPH01000414">
    <property type="protein sequence ID" value="PZN74742.1"/>
    <property type="molecule type" value="Genomic_DNA"/>
</dbReference>
<evidence type="ECO:0008006" key="4">
    <source>
        <dbReference type="Google" id="ProtNLM"/>
    </source>
</evidence>
<protein>
    <recommendedName>
        <fullName evidence="4">DUF2232 domain-containing protein</fullName>
    </recommendedName>
</protein>
<feature type="transmembrane region" description="Helical" evidence="1">
    <location>
        <begin position="77"/>
        <end position="95"/>
    </location>
</feature>
<organism evidence="2 3">
    <name type="scientific">Candidatus Methylumidiphilus alinenensis</name>
    <dbReference type="NCBI Taxonomy" id="2202197"/>
    <lineage>
        <taxon>Bacteria</taxon>
        <taxon>Pseudomonadati</taxon>
        <taxon>Pseudomonadota</taxon>
        <taxon>Gammaproteobacteria</taxon>
        <taxon>Methylococcales</taxon>
        <taxon>Candidatus Methylumidiphilus</taxon>
    </lineage>
</organism>
<feature type="transmembrane region" description="Helical" evidence="1">
    <location>
        <begin position="236"/>
        <end position="258"/>
    </location>
</feature>
<keyword evidence="1" id="KW-0812">Transmembrane</keyword>
<keyword evidence="1" id="KW-0472">Membrane</keyword>
<sequence>MRFIAAYTMRGRYQALVAICGLAIASLLIPPLSLFSSALYALVVLRKGSGEGAWVLLFALLALGAGSALQTGNPAQGISYGLLLFAPSWPVAVVLRESRSLTLAMETALGMGLCVVLGVYAVVSDPAALWRENMQLFLQALSQNAPEDFDPVKFGNAMDIFSHYLTGTVVGGSLLSLILGLFIARWLQANLYNPGGFGREFSQLRLHKPVVYLGLAFISAGLLLKEGNLAEIAWNLNGVFLVLFILAGFSILHAVLLGRKGFLTFVIYLAIFFILIMLKWLLLLVAFLGISDPWLDWRKVPKRS</sequence>
<feature type="transmembrane region" description="Helical" evidence="1">
    <location>
        <begin position="15"/>
        <end position="45"/>
    </location>
</feature>
<accession>A0A2W4QS51</accession>